<reference evidence="1" key="1">
    <citation type="journal article" date="2023" name="Mol. Plant Microbe Interact.">
        <title>Elucidating the Obligate Nature and Biological Capacity of an Invasive Fungal Corn Pathogen.</title>
        <authorList>
            <person name="MacCready J.S."/>
            <person name="Roggenkamp E.M."/>
            <person name="Gdanetz K."/>
            <person name="Chilvers M.I."/>
        </authorList>
    </citation>
    <scope>NUCLEOTIDE SEQUENCE</scope>
    <source>
        <strain evidence="1">PM02</strain>
    </source>
</reference>
<dbReference type="EMBL" id="JAQQPM010000005">
    <property type="protein sequence ID" value="KAK2071363.1"/>
    <property type="molecule type" value="Genomic_DNA"/>
</dbReference>
<accession>A0AAD9I568</accession>
<proteinExistence type="predicted"/>
<evidence type="ECO:0000313" key="1">
    <source>
        <dbReference type="EMBL" id="KAK2071363.1"/>
    </source>
</evidence>
<sequence length="12" mass="1397">MYPSRCLPEVDS</sequence>
<protein>
    <submittedName>
        <fullName evidence="1">Uncharacterized protein</fullName>
    </submittedName>
</protein>
<name>A0AAD9I568_9PEZI</name>
<organism evidence="1 2">
    <name type="scientific">Phyllachora maydis</name>
    <dbReference type="NCBI Taxonomy" id="1825666"/>
    <lineage>
        <taxon>Eukaryota</taxon>
        <taxon>Fungi</taxon>
        <taxon>Dikarya</taxon>
        <taxon>Ascomycota</taxon>
        <taxon>Pezizomycotina</taxon>
        <taxon>Sordariomycetes</taxon>
        <taxon>Sordariomycetidae</taxon>
        <taxon>Phyllachorales</taxon>
        <taxon>Phyllachoraceae</taxon>
        <taxon>Phyllachora</taxon>
    </lineage>
</organism>
<evidence type="ECO:0000313" key="2">
    <source>
        <dbReference type="Proteomes" id="UP001217918"/>
    </source>
</evidence>
<dbReference type="Proteomes" id="UP001217918">
    <property type="component" value="Unassembled WGS sequence"/>
</dbReference>
<gene>
    <name evidence="1" type="ORF">P8C59_005792</name>
</gene>
<comment type="caution">
    <text evidence="1">The sequence shown here is derived from an EMBL/GenBank/DDBJ whole genome shotgun (WGS) entry which is preliminary data.</text>
</comment>
<keyword evidence="2" id="KW-1185">Reference proteome</keyword>